<dbReference type="Pfam" id="PF12705">
    <property type="entry name" value="PDDEXK_1"/>
    <property type="match status" value="1"/>
</dbReference>
<evidence type="ECO:0000256" key="1">
    <source>
        <dbReference type="ARBA" id="ARBA00022722"/>
    </source>
</evidence>
<reference evidence="19 20" key="1">
    <citation type="submission" date="2018-03" db="EMBL/GenBank/DDBJ databases">
        <title>Genome sequencing of Phreatobacter sp.</title>
        <authorList>
            <person name="Kim S.-J."/>
            <person name="Heo J."/>
            <person name="Kwon S.-W."/>
        </authorList>
    </citation>
    <scope>NUCLEOTIDE SEQUENCE [LARGE SCALE GENOMIC DNA]</scope>
    <source>
        <strain evidence="19 20">S-12</strain>
    </source>
</reference>
<dbReference type="RefSeq" id="WP_106750194.1">
    <property type="nucleotide sequence ID" value="NZ_CP027668.1"/>
</dbReference>
<evidence type="ECO:0000256" key="8">
    <source>
        <dbReference type="ARBA" id="ARBA00023125"/>
    </source>
</evidence>
<dbReference type="GO" id="GO:0005829">
    <property type="term" value="C:cytosol"/>
    <property type="evidence" value="ECO:0007669"/>
    <property type="project" value="TreeGrafter"/>
</dbReference>
<evidence type="ECO:0000256" key="2">
    <source>
        <dbReference type="ARBA" id="ARBA00022741"/>
    </source>
</evidence>
<evidence type="ECO:0000256" key="11">
    <source>
        <dbReference type="ARBA" id="ARBA00034617"/>
    </source>
</evidence>
<dbReference type="NCBIfam" id="TIGR02784">
    <property type="entry name" value="addA_alphas"/>
    <property type="match status" value="1"/>
</dbReference>
<dbReference type="AlphaFoldDB" id="A0A2S0NF69"/>
<dbReference type="InterPro" id="IPR014017">
    <property type="entry name" value="DNA_helicase_UvrD-like_C"/>
</dbReference>
<dbReference type="Pfam" id="PF00580">
    <property type="entry name" value="UvrD-helicase"/>
    <property type="match status" value="1"/>
</dbReference>
<dbReference type="PANTHER" id="PTHR11070">
    <property type="entry name" value="UVRD / RECB / PCRA DNA HELICASE FAMILY MEMBER"/>
    <property type="match status" value="1"/>
</dbReference>
<dbReference type="InterPro" id="IPR014016">
    <property type="entry name" value="UvrD-like_ATP-bd"/>
</dbReference>
<dbReference type="InterPro" id="IPR038726">
    <property type="entry name" value="PDDEXK_AddAB-type"/>
</dbReference>
<keyword evidence="10" id="KW-0413">Isomerase</keyword>
<keyword evidence="8" id="KW-0238">DNA-binding</keyword>
<evidence type="ECO:0000256" key="5">
    <source>
        <dbReference type="ARBA" id="ARBA00022806"/>
    </source>
</evidence>
<dbReference type="PROSITE" id="PS51217">
    <property type="entry name" value="UVRD_HELICASE_CTER"/>
    <property type="match status" value="1"/>
</dbReference>
<evidence type="ECO:0000256" key="16">
    <source>
        <dbReference type="SAM" id="MobiDB-lite"/>
    </source>
</evidence>
<feature type="domain" description="UvrD-like helicase C-terminal" evidence="18">
    <location>
        <begin position="522"/>
        <end position="789"/>
    </location>
</feature>
<sequence>MSRNLSAPPEAVLAQRRASDPAHSAWVSANAGSGKTYVLARRVVRLMLAGTPPGAILCLTFTKAAAATMANRVFELLGQWAVMDDATLRDALHALDGENHDAATLRRARRLFAEALETPGGLKVQTIHAFCERVLHQFPFEANVASQFTVLDEREHEEMVRRAKLAILLEAAAEPDGRTGQALAYLSTVAADSTVDDLLGEALAARHAMEADIAARGGLERTIGTLGDLFGLLPGETEAALAAAIVAEAELPPSEWAGVAETLLHLSTAASDTGVAAALREAERMPERRAELYERIFLKADGDPRQRLVTKAVATREPALCALLERERARLAELRQKRKAAQLRDGTAALLTLAQAICERVETEKAARGALDFADLIVRTRDLLRNGSAPWILYKLDQGIDHVLVDEAQDTSPDQWEIVGALIEEFTAGEGARGMPRTLFVVGDEKQSIYSFQGAVPQNFSSLRDDFARRFAAAERPFERQIRLNFSFRSTRAVLSAVDRVFADEEARKGLSFTPGPLTPHEAARQAAPGLVELWPATEPESAEDRSPWTAPVDAPTLGDAAERLAARIARHVRLWLDQGHRLPDRDRPIRAGDILVLVRRRGPIFESIIRALKNAGVPVAGADRLVLGEHIAVMDLLALGDCLLTPDDDLSLAAVLKSPLVGMGEEELLEIAAGRTGSLWDALAEDAHPAATRLAGWRDEALALSPAAFYGRVLARDGGRRAMLARLGSEAADALDEFMSMALAFESTDIPTLRGFLAAMRASEVNVKRDMELGRDEVRVMTVHGAKGLEADIVFLADTMGKPGGSHDPKIFAIRPANAPADSPPRLVWSPASKADTPLVAEARRMSRDAQAEEYRRLLYVAMTRAADRLIVCGARPKKPSPDVWYDIIDRTIGSEAVEEPADDGDGVVKRWRNGPVAAAADAPAVSAATPAGRTALPDWLVRPAPAVAVPPRALTPSGFGGEAGPARSREASTSREAAMRRGTIVHRLLQSLPDLPFDRRAEAAGRFLAAQSDIEDEQAARLAEEAMRVMTDPRVAGLFGPGSRAEVPVAGRLGGKPVSGQIDRLLVTPERVIIADFKTNVPAPVRLDDVPEAYLAQLAIYRALLAGIVPGRPVEAWLIWTTLPDVMAVPAESLDAMLAQLGLA</sequence>
<dbReference type="Gene3D" id="3.30.160.800">
    <property type="match status" value="1"/>
</dbReference>
<dbReference type="InterPro" id="IPR000212">
    <property type="entry name" value="DNA_helicase_UvrD/REP"/>
</dbReference>
<accession>A0A2S0NF69</accession>
<dbReference type="GO" id="GO:0033202">
    <property type="term" value="C:DNA helicase complex"/>
    <property type="evidence" value="ECO:0007669"/>
    <property type="project" value="TreeGrafter"/>
</dbReference>
<feature type="compositionally biased region" description="Basic and acidic residues" evidence="16">
    <location>
        <begin position="969"/>
        <end position="978"/>
    </location>
</feature>
<evidence type="ECO:0000259" key="17">
    <source>
        <dbReference type="PROSITE" id="PS51198"/>
    </source>
</evidence>
<protein>
    <recommendedName>
        <fullName evidence="12">DNA 3'-5' helicase</fullName>
        <ecNumber evidence="12">5.6.2.4</ecNumber>
    </recommendedName>
    <alternativeName>
        <fullName evidence="13">DNA 3'-5' helicase II</fullName>
    </alternativeName>
</protein>
<organism evidence="19 20">
    <name type="scientific">Phreatobacter cathodiphilus</name>
    <dbReference type="NCBI Taxonomy" id="1868589"/>
    <lineage>
        <taxon>Bacteria</taxon>
        <taxon>Pseudomonadati</taxon>
        <taxon>Pseudomonadota</taxon>
        <taxon>Alphaproteobacteria</taxon>
        <taxon>Hyphomicrobiales</taxon>
        <taxon>Phreatobacteraceae</taxon>
        <taxon>Phreatobacter</taxon>
    </lineage>
</organism>
<dbReference type="OrthoDB" id="9810135at2"/>
<evidence type="ECO:0000313" key="20">
    <source>
        <dbReference type="Proteomes" id="UP000237889"/>
    </source>
</evidence>
<keyword evidence="20" id="KW-1185">Reference proteome</keyword>
<dbReference type="GO" id="GO:0005524">
    <property type="term" value="F:ATP binding"/>
    <property type="evidence" value="ECO:0007669"/>
    <property type="project" value="UniProtKB-UniRule"/>
</dbReference>
<dbReference type="Pfam" id="PF13361">
    <property type="entry name" value="UvrD_C"/>
    <property type="match status" value="1"/>
</dbReference>
<evidence type="ECO:0000256" key="9">
    <source>
        <dbReference type="ARBA" id="ARBA00023204"/>
    </source>
</evidence>
<feature type="domain" description="UvrD-like helicase ATP-binding" evidence="17">
    <location>
        <begin position="8"/>
        <end position="491"/>
    </location>
</feature>
<dbReference type="SUPFAM" id="SSF52540">
    <property type="entry name" value="P-loop containing nucleoside triphosphate hydrolases"/>
    <property type="match status" value="1"/>
</dbReference>
<keyword evidence="1" id="KW-0540">Nuclease</keyword>
<dbReference type="GO" id="GO:0003677">
    <property type="term" value="F:DNA binding"/>
    <property type="evidence" value="ECO:0007669"/>
    <property type="project" value="UniProtKB-KW"/>
</dbReference>
<keyword evidence="6" id="KW-0269">Exonuclease</keyword>
<evidence type="ECO:0000256" key="10">
    <source>
        <dbReference type="ARBA" id="ARBA00023235"/>
    </source>
</evidence>
<dbReference type="KEGG" id="phr:C6569_18120"/>
<evidence type="ECO:0000313" key="19">
    <source>
        <dbReference type="EMBL" id="AVO46824.1"/>
    </source>
</evidence>
<proteinExistence type="predicted"/>
<feature type="region of interest" description="Disordered" evidence="16">
    <location>
        <begin position="953"/>
        <end position="978"/>
    </location>
</feature>
<dbReference type="InterPro" id="IPR011604">
    <property type="entry name" value="PDDEXK-like_dom_sf"/>
</dbReference>
<name>A0A2S0NF69_9HYPH</name>
<dbReference type="GO" id="GO:0043138">
    <property type="term" value="F:3'-5' DNA helicase activity"/>
    <property type="evidence" value="ECO:0007669"/>
    <property type="project" value="UniProtKB-EC"/>
</dbReference>
<evidence type="ECO:0000256" key="6">
    <source>
        <dbReference type="ARBA" id="ARBA00022839"/>
    </source>
</evidence>
<dbReference type="Gene3D" id="3.90.320.10">
    <property type="match status" value="1"/>
</dbReference>
<dbReference type="GO" id="GO:0004527">
    <property type="term" value="F:exonuclease activity"/>
    <property type="evidence" value="ECO:0007669"/>
    <property type="project" value="UniProtKB-KW"/>
</dbReference>
<evidence type="ECO:0000256" key="14">
    <source>
        <dbReference type="ARBA" id="ARBA00048988"/>
    </source>
</evidence>
<dbReference type="Proteomes" id="UP000237889">
    <property type="component" value="Chromosome"/>
</dbReference>
<dbReference type="Gene3D" id="3.40.50.300">
    <property type="entry name" value="P-loop containing nucleotide triphosphate hydrolases"/>
    <property type="match status" value="3"/>
</dbReference>
<evidence type="ECO:0000256" key="15">
    <source>
        <dbReference type="PROSITE-ProRule" id="PRU00560"/>
    </source>
</evidence>
<comment type="catalytic activity">
    <reaction evidence="11">
        <text>Couples ATP hydrolysis with the unwinding of duplex DNA by translocating in the 3'-5' direction.</text>
        <dbReference type="EC" id="5.6.2.4"/>
    </reaction>
</comment>
<evidence type="ECO:0000256" key="13">
    <source>
        <dbReference type="ARBA" id="ARBA00034923"/>
    </source>
</evidence>
<keyword evidence="5 15" id="KW-0347">Helicase</keyword>
<dbReference type="PANTHER" id="PTHR11070:SF2">
    <property type="entry name" value="ATP-DEPENDENT DNA HELICASE SRS2"/>
    <property type="match status" value="1"/>
</dbReference>
<comment type="catalytic activity">
    <reaction evidence="14">
        <text>ATP + H2O = ADP + phosphate + H(+)</text>
        <dbReference type="Rhea" id="RHEA:13065"/>
        <dbReference type="ChEBI" id="CHEBI:15377"/>
        <dbReference type="ChEBI" id="CHEBI:15378"/>
        <dbReference type="ChEBI" id="CHEBI:30616"/>
        <dbReference type="ChEBI" id="CHEBI:43474"/>
        <dbReference type="ChEBI" id="CHEBI:456216"/>
        <dbReference type="EC" id="5.6.2.4"/>
    </reaction>
</comment>
<dbReference type="Gene3D" id="1.10.486.10">
    <property type="entry name" value="PCRA, domain 4"/>
    <property type="match status" value="1"/>
</dbReference>
<keyword evidence="9" id="KW-0234">DNA repair</keyword>
<keyword evidence="2 15" id="KW-0547">Nucleotide-binding</keyword>
<gene>
    <name evidence="19" type="primary">addA</name>
    <name evidence="19" type="ORF">C6569_18120</name>
</gene>
<keyword evidence="3" id="KW-0227">DNA damage</keyword>
<evidence type="ECO:0000256" key="3">
    <source>
        <dbReference type="ARBA" id="ARBA00022763"/>
    </source>
</evidence>
<dbReference type="GO" id="GO:0000725">
    <property type="term" value="P:recombinational repair"/>
    <property type="evidence" value="ECO:0007669"/>
    <property type="project" value="TreeGrafter"/>
</dbReference>
<dbReference type="EMBL" id="CP027668">
    <property type="protein sequence ID" value="AVO46824.1"/>
    <property type="molecule type" value="Genomic_DNA"/>
</dbReference>
<keyword evidence="7 15" id="KW-0067">ATP-binding</keyword>
<dbReference type="InterPro" id="IPR027417">
    <property type="entry name" value="P-loop_NTPase"/>
</dbReference>
<dbReference type="EC" id="5.6.2.4" evidence="12"/>
<dbReference type="PROSITE" id="PS51198">
    <property type="entry name" value="UVRD_HELICASE_ATP_BIND"/>
    <property type="match status" value="1"/>
</dbReference>
<keyword evidence="4 15" id="KW-0378">Hydrolase</keyword>
<dbReference type="InterPro" id="IPR014151">
    <property type="entry name" value="DNA_helicase_AddA"/>
</dbReference>
<evidence type="ECO:0000256" key="12">
    <source>
        <dbReference type="ARBA" id="ARBA00034808"/>
    </source>
</evidence>
<evidence type="ECO:0000256" key="7">
    <source>
        <dbReference type="ARBA" id="ARBA00022840"/>
    </source>
</evidence>
<evidence type="ECO:0000259" key="18">
    <source>
        <dbReference type="PROSITE" id="PS51217"/>
    </source>
</evidence>
<evidence type="ECO:0000256" key="4">
    <source>
        <dbReference type="ARBA" id="ARBA00022801"/>
    </source>
</evidence>
<feature type="binding site" evidence="15">
    <location>
        <begin position="29"/>
        <end position="36"/>
    </location>
    <ligand>
        <name>ATP</name>
        <dbReference type="ChEBI" id="CHEBI:30616"/>
    </ligand>
</feature>